<comment type="caution">
    <text evidence="1">The sequence shown here is derived from an EMBL/GenBank/DDBJ whole genome shotgun (WGS) entry which is preliminary data.</text>
</comment>
<dbReference type="Proteomes" id="UP000075455">
    <property type="component" value="Unassembled WGS sequence"/>
</dbReference>
<accession>A0A150LXS0</accession>
<protein>
    <submittedName>
        <fullName evidence="1">Uncharacterized protein</fullName>
    </submittedName>
</protein>
<evidence type="ECO:0000313" key="1">
    <source>
        <dbReference type="EMBL" id="KYD16906.1"/>
    </source>
</evidence>
<name>A0A150LXS0_9BACL</name>
<gene>
    <name evidence="1" type="ORF">B4119_3604</name>
</gene>
<dbReference type="AlphaFoldDB" id="A0A150LXS0"/>
<organism evidence="1 2">
    <name type="scientific">Saccharococcus caldoxylosilyticus</name>
    <dbReference type="NCBI Taxonomy" id="81408"/>
    <lineage>
        <taxon>Bacteria</taxon>
        <taxon>Bacillati</taxon>
        <taxon>Bacillota</taxon>
        <taxon>Bacilli</taxon>
        <taxon>Bacillales</taxon>
        <taxon>Anoxybacillaceae</taxon>
        <taxon>Saccharococcus</taxon>
    </lineage>
</organism>
<sequence length="40" mass="4556">MNLLHPFGTGAWLLVAHCCIFPFFQPSRLPFPATLWQGKL</sequence>
<reference evidence="1 2" key="1">
    <citation type="submission" date="2016-01" db="EMBL/GenBank/DDBJ databases">
        <title>Draft Genome Sequences of Seven Thermophilic Sporeformers Isolated from Foods.</title>
        <authorList>
            <person name="Berendsen E.M."/>
            <person name="Wells-Bennik M.H."/>
            <person name="Krawcyk A.O."/>
            <person name="De Jong A."/>
            <person name="Holsappel S."/>
            <person name="Eijlander R.T."/>
            <person name="Kuipers O.P."/>
        </authorList>
    </citation>
    <scope>NUCLEOTIDE SEQUENCE [LARGE SCALE GENOMIC DNA]</scope>
    <source>
        <strain evidence="1 2">B4119</strain>
    </source>
</reference>
<proteinExistence type="predicted"/>
<evidence type="ECO:0000313" key="2">
    <source>
        <dbReference type="Proteomes" id="UP000075455"/>
    </source>
</evidence>
<dbReference type="EMBL" id="LQYS01000027">
    <property type="protein sequence ID" value="KYD16906.1"/>
    <property type="molecule type" value="Genomic_DNA"/>
</dbReference>